<protein>
    <recommendedName>
        <fullName evidence="3">Sel1 repeat family protein</fullName>
    </recommendedName>
</protein>
<dbReference type="SUPFAM" id="SSF81901">
    <property type="entry name" value="HCP-like"/>
    <property type="match status" value="1"/>
</dbReference>
<dbReference type="Gene3D" id="1.25.40.10">
    <property type="entry name" value="Tetratricopeptide repeat domain"/>
    <property type="match status" value="1"/>
</dbReference>
<name>A0ABX5SD11_9BURK</name>
<dbReference type="InterPro" id="IPR011990">
    <property type="entry name" value="TPR-like_helical_dom_sf"/>
</dbReference>
<reference evidence="1 2" key="1">
    <citation type="submission" date="2019-03" db="EMBL/GenBank/DDBJ databases">
        <title>Draft Genome Sequences of Six Type Strains of the Genus Massilia.</title>
        <authorList>
            <person name="Miess H."/>
            <person name="Frediansyhah A."/>
            <person name="Gross H."/>
        </authorList>
    </citation>
    <scope>NUCLEOTIDE SEQUENCE [LARGE SCALE GENOMIC DNA]</scope>
    <source>
        <strain evidence="1 2">DSM 17505</strain>
    </source>
</reference>
<sequence length="71" mass="7376">MPVRRARPTSAVAQGALARVYEQGKAVPQDYRKAAALYRESAKGGNPEAKTALARLAEKILADGAAPAAGQ</sequence>
<evidence type="ECO:0008006" key="3">
    <source>
        <dbReference type="Google" id="ProtNLM"/>
    </source>
</evidence>
<accession>A0ABX5SD11</accession>
<dbReference type="SMART" id="SM00671">
    <property type="entry name" value="SEL1"/>
    <property type="match status" value="1"/>
</dbReference>
<evidence type="ECO:0000313" key="2">
    <source>
        <dbReference type="Proteomes" id="UP000294359"/>
    </source>
</evidence>
<gene>
    <name evidence="1" type="ORF">E1742_18835</name>
</gene>
<keyword evidence="2" id="KW-1185">Reference proteome</keyword>
<dbReference type="RefSeq" id="WP_134386608.1">
    <property type="nucleotide sequence ID" value="NZ_CP038026.1"/>
</dbReference>
<dbReference type="InterPro" id="IPR006597">
    <property type="entry name" value="Sel1-like"/>
</dbReference>
<proteinExistence type="predicted"/>
<evidence type="ECO:0000313" key="1">
    <source>
        <dbReference type="EMBL" id="QBQ38012.1"/>
    </source>
</evidence>
<organism evidence="1 2">
    <name type="scientific">Pseudoduganella plicata</name>
    <dbReference type="NCBI Taxonomy" id="321984"/>
    <lineage>
        <taxon>Bacteria</taxon>
        <taxon>Pseudomonadati</taxon>
        <taxon>Pseudomonadota</taxon>
        <taxon>Betaproteobacteria</taxon>
        <taxon>Burkholderiales</taxon>
        <taxon>Oxalobacteraceae</taxon>
        <taxon>Telluria group</taxon>
        <taxon>Pseudoduganella</taxon>
    </lineage>
</organism>
<dbReference type="Proteomes" id="UP000294359">
    <property type="component" value="Chromosome"/>
</dbReference>
<dbReference type="EMBL" id="CP038026">
    <property type="protein sequence ID" value="QBQ38012.1"/>
    <property type="molecule type" value="Genomic_DNA"/>
</dbReference>